<dbReference type="Gene3D" id="1.10.3210.10">
    <property type="entry name" value="Hypothetical protein af1432"/>
    <property type="match status" value="1"/>
</dbReference>
<dbReference type="PANTHER" id="PTHR43155:SF2">
    <property type="entry name" value="CYCLIC DI-GMP PHOSPHODIESTERASE PA4108"/>
    <property type="match status" value="1"/>
</dbReference>
<dbReference type="Pfam" id="PF13487">
    <property type="entry name" value="HD_5"/>
    <property type="match status" value="1"/>
</dbReference>
<dbReference type="SUPFAM" id="SSF109604">
    <property type="entry name" value="HD-domain/PDEase-like"/>
    <property type="match status" value="1"/>
</dbReference>
<sequence length="351" mass="40268">MNTKNYLPPTKRYRQLISSIHSIYRLLNSTYDLKDLVSRLTKLVAQILNADYCRIIMIDPAKKYSVLKCFVSGRKRFISDKKARITNRIENRILRTSSVIRQGNLLAAPLISDDLIGVITIRRAKGDSPFERFDQDILMTLVEQSIIGIKNLQLSEEQQKIVLGSIKALVTLLDTRVPQEYTHSPYFSRLVEAIGRQMHLEGKQIQSLKYASLLHDTGKVDIPMEILTKTTKLTRGEYNIIKKHPMKGAQILRPLQILKPVIPIIMHHHERYDGMGYPSRLKKGQIPQGARIMAAADAFEAMVYGRPYRERKDIDAAIKEIKKKSGTQFDPKVVEAFLKIIKKINTKIYLK</sequence>
<feature type="domain" description="HD-GYP" evidence="1">
    <location>
        <begin position="158"/>
        <end position="351"/>
    </location>
</feature>
<dbReference type="InterPro" id="IPR003607">
    <property type="entry name" value="HD/PDEase_dom"/>
</dbReference>
<dbReference type="AlphaFoldDB" id="A0A2G9YKT3"/>
<dbReference type="Gene3D" id="3.30.450.40">
    <property type="match status" value="2"/>
</dbReference>
<evidence type="ECO:0000259" key="1">
    <source>
        <dbReference type="PROSITE" id="PS51832"/>
    </source>
</evidence>
<gene>
    <name evidence="2" type="ORF">COX41_00760</name>
</gene>
<protein>
    <recommendedName>
        <fullName evidence="1">HD-GYP domain-containing protein</fullName>
    </recommendedName>
</protein>
<dbReference type="InterPro" id="IPR037522">
    <property type="entry name" value="HD_GYP_dom"/>
</dbReference>
<dbReference type="SUPFAM" id="SSF55781">
    <property type="entry name" value="GAF domain-like"/>
    <property type="match status" value="1"/>
</dbReference>
<evidence type="ECO:0000313" key="3">
    <source>
        <dbReference type="Proteomes" id="UP000231292"/>
    </source>
</evidence>
<reference evidence="2 3" key="1">
    <citation type="submission" date="2017-09" db="EMBL/GenBank/DDBJ databases">
        <title>Depth-based differentiation of microbial function through sediment-hosted aquifers and enrichment of novel symbionts in the deep terrestrial subsurface.</title>
        <authorList>
            <person name="Probst A.J."/>
            <person name="Ladd B."/>
            <person name="Jarett J.K."/>
            <person name="Geller-Mcgrath D.E."/>
            <person name="Sieber C.M."/>
            <person name="Emerson J.B."/>
            <person name="Anantharaman K."/>
            <person name="Thomas B.C."/>
            <person name="Malmstrom R."/>
            <person name="Stieglmeier M."/>
            <person name="Klingl A."/>
            <person name="Woyke T."/>
            <person name="Ryan C.M."/>
            <person name="Banfield J.F."/>
        </authorList>
    </citation>
    <scope>NUCLEOTIDE SEQUENCE [LARGE SCALE GENOMIC DNA]</scope>
    <source>
        <strain evidence="2">CG23_combo_of_CG06-09_8_20_14_all_41_10</strain>
    </source>
</reference>
<dbReference type="Proteomes" id="UP000231292">
    <property type="component" value="Unassembled WGS sequence"/>
</dbReference>
<dbReference type="PROSITE" id="PS51832">
    <property type="entry name" value="HD_GYP"/>
    <property type="match status" value="1"/>
</dbReference>
<dbReference type="InterPro" id="IPR006675">
    <property type="entry name" value="HDIG_dom"/>
</dbReference>
<accession>A0A2G9YKT3</accession>
<name>A0A2G9YKT3_9BACT</name>
<dbReference type="CDD" id="cd00077">
    <property type="entry name" value="HDc"/>
    <property type="match status" value="1"/>
</dbReference>
<dbReference type="PANTHER" id="PTHR43155">
    <property type="entry name" value="CYCLIC DI-GMP PHOSPHODIESTERASE PA4108-RELATED"/>
    <property type="match status" value="1"/>
</dbReference>
<dbReference type="NCBIfam" id="TIGR00277">
    <property type="entry name" value="HDIG"/>
    <property type="match status" value="1"/>
</dbReference>
<dbReference type="InterPro" id="IPR029016">
    <property type="entry name" value="GAF-like_dom_sf"/>
</dbReference>
<dbReference type="InterPro" id="IPR003018">
    <property type="entry name" value="GAF"/>
</dbReference>
<evidence type="ECO:0000313" key="2">
    <source>
        <dbReference type="EMBL" id="PIP19834.1"/>
    </source>
</evidence>
<comment type="caution">
    <text evidence="2">The sequence shown here is derived from an EMBL/GenBank/DDBJ whole genome shotgun (WGS) entry which is preliminary data.</text>
</comment>
<dbReference type="EMBL" id="PCRK01000012">
    <property type="protein sequence ID" value="PIP19834.1"/>
    <property type="molecule type" value="Genomic_DNA"/>
</dbReference>
<proteinExistence type="predicted"/>
<dbReference type="Pfam" id="PF01590">
    <property type="entry name" value="GAF"/>
    <property type="match status" value="1"/>
</dbReference>
<organism evidence="2 3">
    <name type="scientific">Candidatus Sherwoodlollariibacterium unditelluris</name>
    <dbReference type="NCBI Taxonomy" id="1974757"/>
    <lineage>
        <taxon>Bacteria</taxon>
        <taxon>Pseudomonadati</taxon>
        <taxon>Candidatus Omnitrophota</taxon>
        <taxon>Candidatus Sherwoodlollariibacterium</taxon>
    </lineage>
</organism>